<evidence type="ECO:0000313" key="3">
    <source>
        <dbReference type="Proteomes" id="UP000001880"/>
    </source>
</evidence>
<organism evidence="2 3">
    <name type="scientific">Haliangium ochraceum (strain DSM 14365 / JCM 11303 / SMP-2)</name>
    <dbReference type="NCBI Taxonomy" id="502025"/>
    <lineage>
        <taxon>Bacteria</taxon>
        <taxon>Pseudomonadati</taxon>
        <taxon>Myxococcota</taxon>
        <taxon>Polyangia</taxon>
        <taxon>Haliangiales</taxon>
        <taxon>Kofleriaceae</taxon>
        <taxon>Haliangium</taxon>
    </lineage>
</organism>
<evidence type="ECO:0000313" key="2">
    <source>
        <dbReference type="EMBL" id="ACY14945.1"/>
    </source>
</evidence>
<accession>D0LJ98</accession>
<keyword evidence="1" id="KW-0812">Transmembrane</keyword>
<dbReference type="Proteomes" id="UP000001880">
    <property type="component" value="Chromosome"/>
</dbReference>
<dbReference type="RefSeq" id="WP_012827553.1">
    <property type="nucleotide sequence ID" value="NC_013440.1"/>
</dbReference>
<keyword evidence="1" id="KW-1133">Transmembrane helix</keyword>
<protein>
    <submittedName>
        <fullName evidence="2">Uncharacterized protein</fullName>
    </submittedName>
</protein>
<feature type="transmembrane region" description="Helical" evidence="1">
    <location>
        <begin position="12"/>
        <end position="32"/>
    </location>
</feature>
<sequence>MSGHERRMGLGPLTWMVAAVLGAGALLTWCLIGQVRSRGDIVADTLAQTPRTPIAAFSPGERGRIEGRVRTLGPGLRAPVSGRASVFYELWLEGPEGGAPVRVSERQDFALEDEGGVALVMVQGALITAEGYPDEPAPTGAGTGTGDAEVPACMEGQLSDIAPSPTLRSLLDARGFASAPLAEIAYRECVLAAGAQAAIAGEAMPRGSTSGPAPRARIVLSELGGSGLFIGPPVAARR</sequence>
<keyword evidence="3" id="KW-1185">Reference proteome</keyword>
<dbReference type="STRING" id="502025.Hoch_2408"/>
<evidence type="ECO:0000256" key="1">
    <source>
        <dbReference type="SAM" id="Phobius"/>
    </source>
</evidence>
<name>D0LJ98_HALO1</name>
<reference evidence="2 3" key="1">
    <citation type="journal article" date="2010" name="Stand. Genomic Sci.">
        <title>Complete genome sequence of Haliangium ochraceum type strain (SMP-2).</title>
        <authorList>
            <consortium name="US DOE Joint Genome Institute (JGI-PGF)"/>
            <person name="Ivanova N."/>
            <person name="Daum C."/>
            <person name="Lang E."/>
            <person name="Abt B."/>
            <person name="Kopitz M."/>
            <person name="Saunders E."/>
            <person name="Lapidus A."/>
            <person name="Lucas S."/>
            <person name="Glavina Del Rio T."/>
            <person name="Nolan M."/>
            <person name="Tice H."/>
            <person name="Copeland A."/>
            <person name="Cheng J.F."/>
            <person name="Chen F."/>
            <person name="Bruce D."/>
            <person name="Goodwin L."/>
            <person name="Pitluck S."/>
            <person name="Mavromatis K."/>
            <person name="Pati A."/>
            <person name="Mikhailova N."/>
            <person name="Chen A."/>
            <person name="Palaniappan K."/>
            <person name="Land M."/>
            <person name="Hauser L."/>
            <person name="Chang Y.J."/>
            <person name="Jeffries C.D."/>
            <person name="Detter J.C."/>
            <person name="Brettin T."/>
            <person name="Rohde M."/>
            <person name="Goker M."/>
            <person name="Bristow J."/>
            <person name="Markowitz V."/>
            <person name="Eisen J.A."/>
            <person name="Hugenholtz P."/>
            <person name="Kyrpides N.C."/>
            <person name="Klenk H.P."/>
        </authorList>
    </citation>
    <scope>NUCLEOTIDE SEQUENCE [LARGE SCALE GENOMIC DNA]</scope>
    <source>
        <strain evidence="3">DSM 14365 / CIP 107738 / JCM 11303 / AJ 13395 / SMP-2</strain>
    </source>
</reference>
<keyword evidence="1" id="KW-0472">Membrane</keyword>
<proteinExistence type="predicted"/>
<dbReference type="AlphaFoldDB" id="D0LJ98"/>
<dbReference type="KEGG" id="hoh:Hoch_2408"/>
<gene>
    <name evidence="2" type="ordered locus">Hoch_2408</name>
</gene>
<dbReference type="EMBL" id="CP001804">
    <property type="protein sequence ID" value="ACY14945.1"/>
    <property type="molecule type" value="Genomic_DNA"/>
</dbReference>
<dbReference type="HOGENOM" id="CLU_1164600_0_0_7"/>